<dbReference type="EMBL" id="CCAX010000003">
    <property type="protein sequence ID" value="CDO04549.1"/>
    <property type="molecule type" value="Genomic_DNA"/>
</dbReference>
<comment type="similarity">
    <text evidence="1">Belongs to the sigma-70 factor family. ECF subfamily.</text>
</comment>
<protein>
    <submittedName>
        <fullName evidence="8">Sigma-W factor</fullName>
    </submittedName>
</protein>
<evidence type="ECO:0000313" key="8">
    <source>
        <dbReference type="EMBL" id="CDO04549.1"/>
    </source>
</evidence>
<feature type="domain" description="RNA polymerase sigma factor 70 region 4 type 2" evidence="7">
    <location>
        <begin position="115"/>
        <end position="167"/>
    </location>
</feature>
<proteinExistence type="inferred from homology"/>
<evidence type="ECO:0000256" key="1">
    <source>
        <dbReference type="ARBA" id="ARBA00010641"/>
    </source>
</evidence>
<evidence type="ECO:0000256" key="2">
    <source>
        <dbReference type="ARBA" id="ARBA00023015"/>
    </source>
</evidence>
<dbReference type="AlphaFoldDB" id="W9AFT0"/>
<keyword evidence="2" id="KW-0805">Transcription regulation</keyword>
<keyword evidence="5" id="KW-0175">Coiled coil</keyword>
<dbReference type="Pfam" id="PF08281">
    <property type="entry name" value="Sigma70_r4_2"/>
    <property type="match status" value="1"/>
</dbReference>
<keyword evidence="4" id="KW-0804">Transcription</keyword>
<dbReference type="NCBIfam" id="TIGR02937">
    <property type="entry name" value="sigma70-ECF"/>
    <property type="match status" value="1"/>
</dbReference>
<dbReference type="PANTHER" id="PTHR43133">
    <property type="entry name" value="RNA POLYMERASE ECF-TYPE SIGMA FACTO"/>
    <property type="match status" value="1"/>
</dbReference>
<name>W9AFT0_9BACI</name>
<dbReference type="GO" id="GO:0003677">
    <property type="term" value="F:DNA binding"/>
    <property type="evidence" value="ECO:0007669"/>
    <property type="project" value="InterPro"/>
</dbReference>
<dbReference type="CDD" id="cd06171">
    <property type="entry name" value="Sigma70_r4"/>
    <property type="match status" value="1"/>
</dbReference>
<evidence type="ECO:0000313" key="9">
    <source>
        <dbReference type="Proteomes" id="UP000028863"/>
    </source>
</evidence>
<evidence type="ECO:0000256" key="3">
    <source>
        <dbReference type="ARBA" id="ARBA00023082"/>
    </source>
</evidence>
<dbReference type="InterPro" id="IPR007627">
    <property type="entry name" value="RNA_pol_sigma70_r2"/>
</dbReference>
<feature type="coiled-coil region" evidence="5">
    <location>
        <begin position="107"/>
        <end position="134"/>
    </location>
</feature>
<dbReference type="InterPro" id="IPR013325">
    <property type="entry name" value="RNA_pol_sigma_r2"/>
</dbReference>
<keyword evidence="9" id="KW-1185">Reference proteome</keyword>
<dbReference type="InterPro" id="IPR039425">
    <property type="entry name" value="RNA_pol_sigma-70-like"/>
</dbReference>
<dbReference type="InterPro" id="IPR013249">
    <property type="entry name" value="RNA_pol_sigma70_r4_t2"/>
</dbReference>
<dbReference type="STRING" id="171693.BN988_03110"/>
<evidence type="ECO:0000256" key="4">
    <source>
        <dbReference type="ARBA" id="ARBA00023163"/>
    </source>
</evidence>
<organism evidence="8 9">
    <name type="scientific">Oceanobacillus picturae</name>
    <dbReference type="NCBI Taxonomy" id="171693"/>
    <lineage>
        <taxon>Bacteria</taxon>
        <taxon>Bacillati</taxon>
        <taxon>Bacillota</taxon>
        <taxon>Bacilli</taxon>
        <taxon>Bacillales</taxon>
        <taxon>Bacillaceae</taxon>
        <taxon>Oceanobacillus</taxon>
    </lineage>
</organism>
<dbReference type="InterPro" id="IPR036388">
    <property type="entry name" value="WH-like_DNA-bd_sf"/>
</dbReference>
<dbReference type="Proteomes" id="UP000028863">
    <property type="component" value="Unassembled WGS sequence"/>
</dbReference>
<evidence type="ECO:0000256" key="5">
    <source>
        <dbReference type="SAM" id="Coils"/>
    </source>
</evidence>
<feature type="domain" description="RNA polymerase sigma-70 region 2" evidence="6">
    <location>
        <begin position="23"/>
        <end position="89"/>
    </location>
</feature>
<dbReference type="Pfam" id="PF04542">
    <property type="entry name" value="Sigma70_r2"/>
    <property type="match status" value="1"/>
</dbReference>
<keyword evidence="3" id="KW-0731">Sigma factor</keyword>
<comment type="caution">
    <text evidence="8">The sequence shown here is derived from an EMBL/GenBank/DDBJ whole genome shotgun (WGS) entry which is preliminary data.</text>
</comment>
<dbReference type="GO" id="GO:0006352">
    <property type="term" value="P:DNA-templated transcription initiation"/>
    <property type="evidence" value="ECO:0007669"/>
    <property type="project" value="InterPro"/>
</dbReference>
<evidence type="ECO:0000259" key="6">
    <source>
        <dbReference type="Pfam" id="PF04542"/>
    </source>
</evidence>
<reference evidence="8" key="1">
    <citation type="submission" date="2014-03" db="EMBL/GenBank/DDBJ databases">
        <title>Draft genome sequencing of Oceanobacillus picturae strain S1 isolated from human gut.</title>
        <authorList>
            <person name="Croce O."/>
            <person name="Lagier J.C."/>
            <person name="Raoult D."/>
        </authorList>
    </citation>
    <scope>NUCLEOTIDE SEQUENCE [LARGE SCALE GENOMIC DNA]</scope>
    <source>
        <strain evidence="8">S1</strain>
    </source>
</reference>
<sequence length="178" mass="20921">MMDKESKLIKKIKKGDQRAFKKLYDVYADYSLRTAYGITGNQADAADIVQEVFIKLYRNIHLFDMKRPFKPWFYQLLVNEARRYIGKKAKQAISVESEELLDYLHTGAEDEVDFEDLENAMDKLEENHRTVLILKYLNDFTEKEIAEILELNLNTVKSRLYKARRKLKTLMGGVADEE</sequence>
<dbReference type="Gene3D" id="1.10.1740.10">
    <property type="match status" value="1"/>
</dbReference>
<dbReference type="eggNOG" id="COG1595">
    <property type="taxonomic scope" value="Bacteria"/>
</dbReference>
<dbReference type="Gene3D" id="1.10.10.10">
    <property type="entry name" value="Winged helix-like DNA-binding domain superfamily/Winged helix DNA-binding domain"/>
    <property type="match status" value="1"/>
</dbReference>
<dbReference type="InterPro" id="IPR013324">
    <property type="entry name" value="RNA_pol_sigma_r3/r4-like"/>
</dbReference>
<dbReference type="InterPro" id="IPR014284">
    <property type="entry name" value="RNA_pol_sigma-70_dom"/>
</dbReference>
<accession>W9AFT0</accession>
<evidence type="ECO:0000259" key="7">
    <source>
        <dbReference type="Pfam" id="PF08281"/>
    </source>
</evidence>
<dbReference type="SUPFAM" id="SSF88659">
    <property type="entry name" value="Sigma3 and sigma4 domains of RNA polymerase sigma factors"/>
    <property type="match status" value="1"/>
</dbReference>
<dbReference type="PANTHER" id="PTHR43133:SF51">
    <property type="entry name" value="RNA POLYMERASE SIGMA FACTOR"/>
    <property type="match status" value="1"/>
</dbReference>
<dbReference type="SUPFAM" id="SSF88946">
    <property type="entry name" value="Sigma2 domain of RNA polymerase sigma factors"/>
    <property type="match status" value="1"/>
</dbReference>
<gene>
    <name evidence="8" type="primary">sigW_3</name>
    <name evidence="8" type="ORF">BN988_03110</name>
</gene>
<dbReference type="GO" id="GO:0016987">
    <property type="term" value="F:sigma factor activity"/>
    <property type="evidence" value="ECO:0007669"/>
    <property type="project" value="UniProtKB-KW"/>
</dbReference>
<reference evidence="8" key="2">
    <citation type="submission" date="2014-03" db="EMBL/GenBank/DDBJ databases">
        <authorList>
            <person name="Urmite Genomes"/>
        </authorList>
    </citation>
    <scope>NUCLEOTIDE SEQUENCE</scope>
    <source>
        <strain evidence="8">S1</strain>
    </source>
</reference>